<evidence type="ECO:0000313" key="3">
    <source>
        <dbReference type="Proteomes" id="UP000004846"/>
    </source>
</evidence>
<name>A0A125W665_ENTFL</name>
<dbReference type="GeneID" id="60894112"/>
<feature type="transmembrane region" description="Helical" evidence="1">
    <location>
        <begin position="21"/>
        <end position="40"/>
    </location>
</feature>
<reference evidence="2 3" key="1">
    <citation type="submission" date="2010-07" db="EMBL/GenBank/DDBJ databases">
        <authorList>
            <person name="Sid Ahmed O."/>
        </authorList>
    </citation>
    <scope>NUCLEOTIDE SEQUENCE [LARGE SCALE GENOMIC DNA]</scope>
    <source>
        <strain evidence="2 3">TX4248</strain>
    </source>
</reference>
<dbReference type="HOGENOM" id="CLU_160571_0_0_9"/>
<comment type="caution">
    <text evidence="2">The sequence shown here is derived from an EMBL/GenBank/DDBJ whole genome shotgun (WGS) entry which is preliminary data.</text>
</comment>
<dbReference type="AlphaFoldDB" id="A0A125W665"/>
<gene>
    <name evidence="2" type="ORF">HMPREF9498_01556</name>
</gene>
<feature type="transmembrane region" description="Helical" evidence="1">
    <location>
        <begin position="105"/>
        <end position="123"/>
    </location>
</feature>
<evidence type="ECO:0000313" key="2">
    <source>
        <dbReference type="EMBL" id="EFM82830.1"/>
    </source>
</evidence>
<evidence type="ECO:0000256" key="1">
    <source>
        <dbReference type="SAM" id="Phobius"/>
    </source>
</evidence>
<dbReference type="Proteomes" id="UP000004846">
    <property type="component" value="Unassembled WGS sequence"/>
</dbReference>
<keyword evidence="1" id="KW-0472">Membrane</keyword>
<protein>
    <submittedName>
        <fullName evidence="2">Uncharacterized protein</fullName>
    </submittedName>
</protein>
<keyword evidence="1" id="KW-1133">Transmembrane helix</keyword>
<feature type="transmembrane region" description="Helical" evidence="1">
    <location>
        <begin position="46"/>
        <end position="66"/>
    </location>
</feature>
<dbReference type="EMBL" id="AEBR01000050">
    <property type="protein sequence ID" value="EFM82830.1"/>
    <property type="molecule type" value="Genomic_DNA"/>
</dbReference>
<proteinExistence type="predicted"/>
<organism evidence="2 3">
    <name type="scientific">Enterococcus faecalis TX4248</name>
    <dbReference type="NCBI Taxonomy" id="749495"/>
    <lineage>
        <taxon>Bacteria</taxon>
        <taxon>Bacillati</taxon>
        <taxon>Bacillota</taxon>
        <taxon>Bacilli</taxon>
        <taxon>Lactobacillales</taxon>
        <taxon>Enterococcaceae</taxon>
        <taxon>Enterococcus</taxon>
    </lineage>
</organism>
<sequence>MDGMFANLTLRERRLLKQAQVGATISFILLFVPILTISLLHTSDLLAKWLGIVGVIMVLPLLYFAWQILKIAYKDQKDNPTPPLWVPKVYGIGLSINPYHRFGKLIFILLAVLIVGIIISLLFTPASQINH</sequence>
<dbReference type="RefSeq" id="WP_002361986.1">
    <property type="nucleotide sequence ID" value="NZ_GL454451.1"/>
</dbReference>
<accession>A0A125W665</accession>
<keyword evidence="1" id="KW-0812">Transmembrane</keyword>